<reference evidence="4" key="1">
    <citation type="submission" date="2019-08" db="EMBL/GenBank/DDBJ databases">
        <title>Limnoglobus roseus gen. nov., sp. nov., a novel freshwater planctomycete with a giant genome from the family Gemmataceae.</title>
        <authorList>
            <person name="Kulichevskaya I.S."/>
            <person name="Naumoff D.G."/>
            <person name="Miroshnikov K."/>
            <person name="Ivanova A."/>
            <person name="Philippov D.A."/>
            <person name="Hakobyan A."/>
            <person name="Rijpstra I.C."/>
            <person name="Sinninghe Damste J.S."/>
            <person name="Liesack W."/>
            <person name="Dedysh S.N."/>
        </authorList>
    </citation>
    <scope>NUCLEOTIDE SEQUENCE [LARGE SCALE GENOMIC DNA]</scope>
    <source>
        <strain evidence="4">PX52</strain>
    </source>
</reference>
<dbReference type="AlphaFoldDB" id="A0A5C1A4P7"/>
<dbReference type="EMBL" id="CP042425">
    <property type="protein sequence ID" value="QEL13303.1"/>
    <property type="molecule type" value="Genomic_DNA"/>
</dbReference>
<feature type="chain" id="PRO_5023100055" evidence="2">
    <location>
        <begin position="22"/>
        <end position="265"/>
    </location>
</feature>
<dbReference type="SUPFAM" id="SSF48371">
    <property type="entry name" value="ARM repeat"/>
    <property type="match status" value="1"/>
</dbReference>
<evidence type="ECO:0000313" key="4">
    <source>
        <dbReference type="Proteomes" id="UP000324974"/>
    </source>
</evidence>
<dbReference type="OrthoDB" id="243546at2"/>
<dbReference type="PROSITE" id="PS50077">
    <property type="entry name" value="HEAT_REPEAT"/>
    <property type="match status" value="1"/>
</dbReference>
<dbReference type="GO" id="GO:0016491">
    <property type="term" value="F:oxidoreductase activity"/>
    <property type="evidence" value="ECO:0007669"/>
    <property type="project" value="TreeGrafter"/>
</dbReference>
<evidence type="ECO:0000256" key="1">
    <source>
        <dbReference type="ARBA" id="ARBA00045876"/>
    </source>
</evidence>
<comment type="function">
    <text evidence="1">Catalyzes the hydroxylation of the N(6)-(4-aminobutyl)-L-lysine intermediate produced by deoxyhypusine synthase/DHPS on a critical lysine of the eukaryotic translation initiation factor 5A/eIF-5A. This is the second step of the post-translational modification of that lysine into an unusual amino acid residue named hypusine. Hypusination is unique to mature eIF-5A factor and is essential for its function.</text>
</comment>
<dbReference type="Pfam" id="PF13646">
    <property type="entry name" value="HEAT_2"/>
    <property type="match status" value="2"/>
</dbReference>
<proteinExistence type="predicted"/>
<dbReference type="SMART" id="SM00567">
    <property type="entry name" value="EZ_HEAT"/>
    <property type="match status" value="4"/>
</dbReference>
<accession>A0A5C1A4P7</accession>
<dbReference type="RefSeq" id="WP_149108282.1">
    <property type="nucleotide sequence ID" value="NZ_CP042425.1"/>
</dbReference>
<dbReference type="Gene3D" id="1.25.10.10">
    <property type="entry name" value="Leucine-rich Repeat Variant"/>
    <property type="match status" value="2"/>
</dbReference>
<keyword evidence="2" id="KW-0732">Signal</keyword>
<keyword evidence="4" id="KW-1185">Reference proteome</keyword>
<dbReference type="InterPro" id="IPR016024">
    <property type="entry name" value="ARM-type_fold"/>
</dbReference>
<organism evidence="3 4">
    <name type="scientific">Limnoglobus roseus</name>
    <dbReference type="NCBI Taxonomy" id="2598579"/>
    <lineage>
        <taxon>Bacteria</taxon>
        <taxon>Pseudomonadati</taxon>
        <taxon>Planctomycetota</taxon>
        <taxon>Planctomycetia</taxon>
        <taxon>Gemmatales</taxon>
        <taxon>Gemmataceae</taxon>
        <taxon>Limnoglobus</taxon>
    </lineage>
</organism>
<dbReference type="InterPro" id="IPR011989">
    <property type="entry name" value="ARM-like"/>
</dbReference>
<dbReference type="Proteomes" id="UP000324974">
    <property type="component" value="Chromosome"/>
</dbReference>
<evidence type="ECO:0000313" key="3">
    <source>
        <dbReference type="EMBL" id="QEL13303.1"/>
    </source>
</evidence>
<sequence length="265" mass="27913">MNRYFLLAALGLGLGSPLARADDDDDRLALRLVAVVRDPRLKTTQRAEAAHTLAKIGPKAHAALDELQHQLTLLRKAEQEDLQEAVAEALGAIGAAAKPALPVLAKTTGRSTDIDLAVRGATKQILGSEDRRDLAGLIEQLRSRDEGTRLRAAKVLGTLEAGAVTALPALTAVLSDSDGDVRRAAVAAVRRIQPTAKPSKELIQAYVLDLGDTDDNVRLSTVRTLGKLGPAALDASGPIQNLLTDPDKDVRKAAADALVRITGSS</sequence>
<feature type="signal peptide" evidence="2">
    <location>
        <begin position="1"/>
        <end position="21"/>
    </location>
</feature>
<dbReference type="PANTHER" id="PTHR12697:SF5">
    <property type="entry name" value="DEOXYHYPUSINE HYDROXYLASE"/>
    <property type="match status" value="1"/>
</dbReference>
<gene>
    <name evidence="3" type="ORF">PX52LOC_00157</name>
</gene>
<evidence type="ECO:0000256" key="2">
    <source>
        <dbReference type="SAM" id="SignalP"/>
    </source>
</evidence>
<protein>
    <submittedName>
        <fullName evidence="3">HEAT repeat domain-containing protein</fullName>
    </submittedName>
</protein>
<dbReference type="InterPro" id="IPR021133">
    <property type="entry name" value="HEAT_type_2"/>
</dbReference>
<dbReference type="InterPro" id="IPR004155">
    <property type="entry name" value="PBS_lyase_HEAT"/>
</dbReference>
<dbReference type="KEGG" id="lrs:PX52LOC_00157"/>
<name>A0A5C1A4P7_9BACT</name>
<dbReference type="PANTHER" id="PTHR12697">
    <property type="entry name" value="PBS LYASE HEAT-LIKE PROTEIN"/>
    <property type="match status" value="1"/>
</dbReference>